<dbReference type="PANTHER" id="PTHR37383">
    <property type="entry name" value="OS01G0694200 PROTEIN"/>
    <property type="match status" value="1"/>
</dbReference>
<dbReference type="PANTHER" id="PTHR37383:SF1">
    <property type="entry name" value="OS01G0694200 PROTEIN"/>
    <property type="match status" value="1"/>
</dbReference>
<name>A0AAD7VG30_QUISA</name>
<dbReference type="Proteomes" id="UP001163823">
    <property type="component" value="Chromosome 3"/>
</dbReference>
<dbReference type="KEGG" id="qsa:O6P43_004323"/>
<evidence type="ECO:0000313" key="2">
    <source>
        <dbReference type="Proteomes" id="UP001163823"/>
    </source>
</evidence>
<protein>
    <submittedName>
        <fullName evidence="1">Ribosome biogenesis ERB1</fullName>
    </submittedName>
</protein>
<keyword evidence="2" id="KW-1185">Reference proteome</keyword>
<sequence>MVLVQASKLNLPCPSFSSPDVTSILFEPTSSSLALMHADSSFSLYPSFSPLSSSSLPSPQTLISSPSSSSTFILLQNSNPSSDSRVLFIVSGPYRAGAEILLRFYILLKSKSFARAQVVCNQKDLRFDQKLGVLANVKHGVSIKLAGSINYFAMYSVSSSKIWIFALKMEGDDEDGDDVVVRLMRCAVLECCKPVWSISISFGFLILGEENGVRVFNHRRLVKGRVKNFNSNLKSDCRGLSLPNGVINDDYGRHGVKGRCSKQYGVEGSYEVSCNAVLHGKIEKHSISVKQTSSKLRQDDIYGGACFVALKRNKDDSKSMRMQSVSVKAISIQALFQKRFLILDSAGDLHLLCLLNPVIGADIIFITKQLPCIMKAQNLAVLPDISLRTQTVWLSDGDHSVHMLAALDMENASNAKDGNDSDEKLLHLPVTQAIFTSEKIHDCYSFSRKWYSGSWTRKLICLHNILSFYAFLSFQWISSYLDLFHSLCQFEQGFG</sequence>
<proteinExistence type="predicted"/>
<reference evidence="1" key="1">
    <citation type="journal article" date="2023" name="Science">
        <title>Elucidation of the pathway for biosynthesis of saponin adjuvants from the soapbark tree.</title>
        <authorList>
            <person name="Reed J."/>
            <person name="Orme A."/>
            <person name="El-Demerdash A."/>
            <person name="Owen C."/>
            <person name="Martin L.B.B."/>
            <person name="Misra R.C."/>
            <person name="Kikuchi S."/>
            <person name="Rejzek M."/>
            <person name="Martin A.C."/>
            <person name="Harkess A."/>
            <person name="Leebens-Mack J."/>
            <person name="Louveau T."/>
            <person name="Stephenson M.J."/>
            <person name="Osbourn A."/>
        </authorList>
    </citation>
    <scope>NUCLEOTIDE SEQUENCE</scope>
    <source>
        <strain evidence="1">S10</strain>
    </source>
</reference>
<gene>
    <name evidence="1" type="ORF">O6P43_004323</name>
</gene>
<evidence type="ECO:0000313" key="1">
    <source>
        <dbReference type="EMBL" id="KAJ7974215.1"/>
    </source>
</evidence>
<dbReference type="AlphaFoldDB" id="A0AAD7VG30"/>
<dbReference type="EMBL" id="JARAOO010000003">
    <property type="protein sequence ID" value="KAJ7974215.1"/>
    <property type="molecule type" value="Genomic_DNA"/>
</dbReference>
<accession>A0AAD7VG30</accession>
<comment type="caution">
    <text evidence="1">The sequence shown here is derived from an EMBL/GenBank/DDBJ whole genome shotgun (WGS) entry which is preliminary data.</text>
</comment>
<organism evidence="1 2">
    <name type="scientific">Quillaja saponaria</name>
    <name type="common">Soap bark tree</name>
    <dbReference type="NCBI Taxonomy" id="32244"/>
    <lineage>
        <taxon>Eukaryota</taxon>
        <taxon>Viridiplantae</taxon>
        <taxon>Streptophyta</taxon>
        <taxon>Embryophyta</taxon>
        <taxon>Tracheophyta</taxon>
        <taxon>Spermatophyta</taxon>
        <taxon>Magnoliopsida</taxon>
        <taxon>eudicotyledons</taxon>
        <taxon>Gunneridae</taxon>
        <taxon>Pentapetalae</taxon>
        <taxon>rosids</taxon>
        <taxon>fabids</taxon>
        <taxon>Fabales</taxon>
        <taxon>Quillajaceae</taxon>
        <taxon>Quillaja</taxon>
    </lineage>
</organism>